<dbReference type="PANTHER" id="PTHR48449:SF1">
    <property type="entry name" value="DUF1985 DOMAIN-CONTAINING PROTEIN"/>
    <property type="match status" value="1"/>
</dbReference>
<evidence type="ECO:0000256" key="1">
    <source>
        <dbReference type="SAM" id="MobiDB-lite"/>
    </source>
</evidence>
<sequence length="553" mass="62355">MGEGLGDHLEVLALFRENTPFPPFLDVECIPPPLFLWKLIAREANLKRKREMWFVVKGVLVTYSLREFSLISDLNCSHLNAGFENSKELTSAKNDFIRAHFPSAKKGKKFAAVTYKMVVQRFLDICKGLDREKKKEGQEMDAVKMATLLFVVVFLLGPADRDKSAIPDWILGMIAQWTTVLDFPWGTWAFMESLGSLRKDLAAKAKSIARGASSTMYYTGFLLPIGILFLESCLGTGTNITTRRPQTSPARPRICLWGEIPIKKKITHTEMEAYVGDVQALQSILVLDKFEATTEWYLNIHPLETISHPELDAFVAKLEGRGEVHILVERKRKFRNVPSPTRDNSVEHNEHISSPQASQRSQSLRESPSRVSHSKISTPSSPTPHPTKPSSNFFQELFDRMPKKIDDIAEEQKKRFEVLEKKVNALSTLINQKIVNKVNVTESGEEPTKTPLEVPETTIMDDCEETEARNPLPDHKVSPRLGIFHILREINQEHENPPSTLFDSVLSLENRMAESTHETIGTEAAASMKPLQEIVESSHEVMDTDAAASMKPL</sequence>
<dbReference type="PANTHER" id="PTHR48449">
    <property type="entry name" value="DUF1985 DOMAIN-CONTAINING PROTEIN"/>
    <property type="match status" value="1"/>
</dbReference>
<dbReference type="EMBL" id="OOIL02001913">
    <property type="protein sequence ID" value="VFQ79311.1"/>
    <property type="molecule type" value="Genomic_DNA"/>
</dbReference>
<evidence type="ECO:0000313" key="3">
    <source>
        <dbReference type="EMBL" id="VFQ79311.1"/>
    </source>
</evidence>
<protein>
    <recommendedName>
        <fullName evidence="2">DUF1985 domain-containing protein</fullName>
    </recommendedName>
</protein>
<dbReference type="OrthoDB" id="1194650at2759"/>
<dbReference type="Proteomes" id="UP000595140">
    <property type="component" value="Unassembled WGS sequence"/>
</dbReference>
<dbReference type="InterPro" id="IPR015410">
    <property type="entry name" value="DUF1985"/>
</dbReference>
<gene>
    <name evidence="3" type="ORF">CCAM_LOCUS21087</name>
</gene>
<evidence type="ECO:0000313" key="4">
    <source>
        <dbReference type="Proteomes" id="UP000595140"/>
    </source>
</evidence>
<dbReference type="AlphaFoldDB" id="A0A484LS24"/>
<feature type="region of interest" description="Disordered" evidence="1">
    <location>
        <begin position="335"/>
        <end position="393"/>
    </location>
</feature>
<reference evidence="3 4" key="1">
    <citation type="submission" date="2018-04" db="EMBL/GenBank/DDBJ databases">
        <authorList>
            <person name="Vogel A."/>
        </authorList>
    </citation>
    <scope>NUCLEOTIDE SEQUENCE [LARGE SCALE GENOMIC DNA]</scope>
</reference>
<feature type="compositionally biased region" description="Polar residues" evidence="1">
    <location>
        <begin position="352"/>
        <end position="371"/>
    </location>
</feature>
<dbReference type="Pfam" id="PF09331">
    <property type="entry name" value="DUF1985"/>
    <property type="match status" value="1"/>
</dbReference>
<proteinExistence type="predicted"/>
<feature type="domain" description="DUF1985" evidence="2">
    <location>
        <begin position="41"/>
        <end position="192"/>
    </location>
</feature>
<organism evidence="3 4">
    <name type="scientific">Cuscuta campestris</name>
    <dbReference type="NCBI Taxonomy" id="132261"/>
    <lineage>
        <taxon>Eukaryota</taxon>
        <taxon>Viridiplantae</taxon>
        <taxon>Streptophyta</taxon>
        <taxon>Embryophyta</taxon>
        <taxon>Tracheophyta</taxon>
        <taxon>Spermatophyta</taxon>
        <taxon>Magnoliopsida</taxon>
        <taxon>eudicotyledons</taxon>
        <taxon>Gunneridae</taxon>
        <taxon>Pentapetalae</taxon>
        <taxon>asterids</taxon>
        <taxon>lamiids</taxon>
        <taxon>Solanales</taxon>
        <taxon>Convolvulaceae</taxon>
        <taxon>Cuscuteae</taxon>
        <taxon>Cuscuta</taxon>
        <taxon>Cuscuta subgen. Grammica</taxon>
        <taxon>Cuscuta sect. Cleistogrammica</taxon>
    </lineage>
</organism>
<name>A0A484LS24_9ASTE</name>
<evidence type="ECO:0000259" key="2">
    <source>
        <dbReference type="Pfam" id="PF09331"/>
    </source>
</evidence>
<accession>A0A484LS24</accession>
<keyword evidence="4" id="KW-1185">Reference proteome</keyword>